<gene>
    <name evidence="2" type="ORF">JK364_02150</name>
</gene>
<evidence type="ECO:0000313" key="3">
    <source>
        <dbReference type="Proteomes" id="UP000621510"/>
    </source>
</evidence>
<dbReference type="InterPro" id="IPR027417">
    <property type="entry name" value="P-loop_NTPase"/>
</dbReference>
<dbReference type="EMBL" id="JAERRG010000001">
    <property type="protein sequence ID" value="MBL1111219.1"/>
    <property type="molecule type" value="Genomic_DNA"/>
</dbReference>
<keyword evidence="3" id="KW-1185">Reference proteome</keyword>
<organism evidence="2 3">
    <name type="scientific">Streptomyces endocoffeicus</name>
    <dbReference type="NCBI Taxonomy" id="2898945"/>
    <lineage>
        <taxon>Bacteria</taxon>
        <taxon>Bacillati</taxon>
        <taxon>Actinomycetota</taxon>
        <taxon>Actinomycetes</taxon>
        <taxon>Kitasatosporales</taxon>
        <taxon>Streptomycetaceae</taxon>
        <taxon>Streptomyces</taxon>
    </lineage>
</organism>
<accession>A0ABS1PGG6</accession>
<evidence type="ECO:0000313" key="2">
    <source>
        <dbReference type="EMBL" id="MBL1111219.1"/>
    </source>
</evidence>
<dbReference type="Gene3D" id="3.40.50.300">
    <property type="entry name" value="P-loop containing nucleotide triphosphate hydrolases"/>
    <property type="match status" value="1"/>
</dbReference>
<protein>
    <submittedName>
        <fullName evidence="2">ATP-binding cassette domain-containing protein</fullName>
    </submittedName>
</protein>
<dbReference type="GO" id="GO:0005524">
    <property type="term" value="F:ATP binding"/>
    <property type="evidence" value="ECO:0007669"/>
    <property type="project" value="UniProtKB-KW"/>
</dbReference>
<keyword evidence="2" id="KW-0547">Nucleotide-binding</keyword>
<name>A0ABS1PGG6_9ACTN</name>
<keyword evidence="2" id="KW-0067">ATP-binding</keyword>
<reference evidence="2 3" key="1">
    <citation type="submission" date="2021-01" db="EMBL/GenBank/DDBJ databases">
        <title>WGS of actinomycetes isolated from Thailand.</title>
        <authorList>
            <person name="Thawai C."/>
        </authorList>
    </citation>
    <scope>NUCLEOTIDE SEQUENCE [LARGE SCALE GENOMIC DNA]</scope>
    <source>
        <strain evidence="2 3">CA3R110</strain>
    </source>
</reference>
<dbReference type="Pfam" id="PF00005">
    <property type="entry name" value="ABC_tran"/>
    <property type="match status" value="1"/>
</dbReference>
<dbReference type="InterPro" id="IPR003439">
    <property type="entry name" value="ABC_transporter-like_ATP-bd"/>
</dbReference>
<comment type="caution">
    <text evidence="2">The sequence shown here is derived from an EMBL/GenBank/DDBJ whole genome shotgun (WGS) entry which is preliminary data.</text>
</comment>
<dbReference type="Proteomes" id="UP000621510">
    <property type="component" value="Unassembled WGS sequence"/>
</dbReference>
<dbReference type="SUPFAM" id="SSF52540">
    <property type="entry name" value="P-loop containing nucleoside triphosphate hydrolases"/>
    <property type="match status" value="1"/>
</dbReference>
<proteinExistence type="predicted"/>
<feature type="domain" description="ABC transporter" evidence="1">
    <location>
        <begin position="21"/>
        <end position="76"/>
    </location>
</feature>
<sequence length="83" mass="9054">MIRVEKLHKTFGTGTRARPVLHEVDLNIAQGTIGVVVGPSGAGKSTLARCVNLLERPTSGRVWVAGTDVTDLPERELHRPCRR</sequence>
<dbReference type="InterPro" id="IPR015854">
    <property type="entry name" value="ABC_transpr_LolD-like"/>
</dbReference>
<evidence type="ECO:0000259" key="1">
    <source>
        <dbReference type="Pfam" id="PF00005"/>
    </source>
</evidence>
<dbReference type="PANTHER" id="PTHR24220">
    <property type="entry name" value="IMPORT ATP-BINDING PROTEIN"/>
    <property type="match status" value="1"/>
</dbReference>